<dbReference type="PROSITE" id="PS01358">
    <property type="entry name" value="ZF_RANBP2_1"/>
    <property type="match status" value="1"/>
</dbReference>
<keyword evidence="5" id="KW-1133">Transmembrane helix</keyword>
<dbReference type="InterPro" id="IPR011051">
    <property type="entry name" value="RmlC_Cupin_sf"/>
</dbReference>
<keyword evidence="9" id="KW-1185">Reference proteome</keyword>
<dbReference type="Gene3D" id="4.10.1060.10">
    <property type="entry name" value="Zinc finger, RanBP2-type"/>
    <property type="match status" value="1"/>
</dbReference>
<dbReference type="SUPFAM" id="SSF90209">
    <property type="entry name" value="Ran binding protein zinc finger-like"/>
    <property type="match status" value="1"/>
</dbReference>
<evidence type="ECO:0000256" key="3">
    <source>
        <dbReference type="ARBA" id="ARBA00022833"/>
    </source>
</evidence>
<dbReference type="Pfam" id="PF03079">
    <property type="entry name" value="ARD"/>
    <property type="match status" value="1"/>
</dbReference>
<dbReference type="CDD" id="cd02232">
    <property type="entry name" value="cupin_ARD"/>
    <property type="match status" value="1"/>
</dbReference>
<name>A0AA39LEH0_9BILA</name>
<sequence length="699" mass="79132">MTGSTPVPDSTKTAAELRLLFEQAPGSVQPPSPPPNDFNRDRLPFAVLVNLMDSLDWPTACFYRLDELKKFYPVLTPIAEEHEFMGRHLHRLPVGEERCLACKLCEPICPAQVFVERSQCWKCCFGQVFISGAVIVKSVWLPIKSDSNRLDAFGTIMDLYCFCARFLQPDSRRITLMMFIFHQMVLLRSLRLRHHHIPSAGLPAAVVNDTQLKEENKRESPVAEAQSVSFEKPRVKLYAVNRIGPHAAEQSKGFFSPYDWVCMECNNVNWARRKACNVCKAQRFGSCKARTGYGGGYMDRQDVEYISRKRDDEFDEFGRKKKGIKRSSDVIESEYCDGEEEFHRKAHKYEEEEDESGDDDLGKYDFGSDDEFESLKMSLAKKVAEANNASRASSPDHVSAVPAPVVKVKIRFARVMSRIPSGRLGTNTHAPLEVVLTVVGITRRNAFEFATIMTVTIEADVIMILTSGTVATAIGVILISGVVLVLNLLVVYIKKQIHPGVFTEIETPEAFFVVTCVNILVSTEVAEIGRENDAQPCPTNMQIWQMEPYPCGDRRLPHHVFPPKTFTVDQLANMCGVVYYKIDLDDTMAAKKRLSRVKTDREVAGSDVFVVNEHLADLETKLEELYEPVEKPDDTVSLVLEGSAYYDVEVQEDEWIRLQLERGDLIVIPKGLSHRFTVTPKNFVRLQRFYQKKPESFQG</sequence>
<feature type="domain" description="4Fe-4S ferredoxin-type" evidence="7">
    <location>
        <begin position="90"/>
        <end position="119"/>
    </location>
</feature>
<dbReference type="InterPro" id="IPR017896">
    <property type="entry name" value="4Fe4S_Fe-S-bd"/>
</dbReference>
<dbReference type="InterPro" id="IPR014710">
    <property type="entry name" value="RmlC-like_jellyroll"/>
</dbReference>
<keyword evidence="1" id="KW-0479">Metal-binding</keyword>
<reference evidence="8" key="1">
    <citation type="submission" date="2023-06" db="EMBL/GenBank/DDBJ databases">
        <title>Genomic analysis of the entomopathogenic nematode Steinernema hermaphroditum.</title>
        <authorList>
            <person name="Schwarz E.M."/>
            <person name="Heppert J.K."/>
            <person name="Baniya A."/>
            <person name="Schwartz H.T."/>
            <person name="Tan C.-H."/>
            <person name="Antoshechkin I."/>
            <person name="Sternberg P.W."/>
            <person name="Goodrich-Blair H."/>
            <person name="Dillman A.R."/>
        </authorList>
    </citation>
    <scope>NUCLEOTIDE SEQUENCE</scope>
    <source>
        <strain evidence="8">PS9179</strain>
        <tissue evidence="8">Whole animal</tissue>
    </source>
</reference>
<dbReference type="InterPro" id="IPR001876">
    <property type="entry name" value="Znf_RanBP2"/>
</dbReference>
<evidence type="ECO:0000259" key="6">
    <source>
        <dbReference type="PROSITE" id="PS50199"/>
    </source>
</evidence>
<dbReference type="GO" id="GO:0008270">
    <property type="term" value="F:zinc ion binding"/>
    <property type="evidence" value="ECO:0007669"/>
    <property type="project" value="UniProtKB-KW"/>
</dbReference>
<dbReference type="AlphaFoldDB" id="A0AA39LEH0"/>
<dbReference type="InterPro" id="IPR004313">
    <property type="entry name" value="ARD"/>
</dbReference>
<comment type="caution">
    <text evidence="8">The sequence shown here is derived from an EMBL/GenBank/DDBJ whole genome shotgun (WGS) entry which is preliminary data.</text>
</comment>
<organism evidence="8 9">
    <name type="scientific">Steinernema hermaphroditum</name>
    <dbReference type="NCBI Taxonomy" id="289476"/>
    <lineage>
        <taxon>Eukaryota</taxon>
        <taxon>Metazoa</taxon>
        <taxon>Ecdysozoa</taxon>
        <taxon>Nematoda</taxon>
        <taxon>Chromadorea</taxon>
        <taxon>Rhabditida</taxon>
        <taxon>Tylenchina</taxon>
        <taxon>Panagrolaimomorpha</taxon>
        <taxon>Strongyloidoidea</taxon>
        <taxon>Steinernematidae</taxon>
        <taxon>Steinernema</taxon>
    </lineage>
</organism>
<dbReference type="Proteomes" id="UP001175271">
    <property type="component" value="Unassembled WGS sequence"/>
</dbReference>
<dbReference type="PANTHER" id="PTHR23418:SF10">
    <property type="entry name" value="INACTIVE ACIREDUCTONE DIOXYGENASE 1-RELATED"/>
    <property type="match status" value="1"/>
</dbReference>
<dbReference type="SMART" id="SM00547">
    <property type="entry name" value="ZnF_RBZ"/>
    <property type="match status" value="1"/>
</dbReference>
<dbReference type="Gene3D" id="2.60.120.10">
    <property type="entry name" value="Jelly Rolls"/>
    <property type="match status" value="1"/>
</dbReference>
<keyword evidence="5" id="KW-0472">Membrane</keyword>
<evidence type="ECO:0000256" key="2">
    <source>
        <dbReference type="ARBA" id="ARBA00022771"/>
    </source>
</evidence>
<dbReference type="PROSITE" id="PS51379">
    <property type="entry name" value="4FE4S_FER_2"/>
    <property type="match status" value="1"/>
</dbReference>
<accession>A0AA39LEH0</accession>
<feature type="transmembrane region" description="Helical" evidence="5">
    <location>
        <begin position="470"/>
        <end position="493"/>
    </location>
</feature>
<gene>
    <name evidence="8" type="ORF">QR680_000911</name>
</gene>
<dbReference type="GO" id="GO:0010309">
    <property type="term" value="F:acireductone dioxygenase [iron(II)-requiring] activity"/>
    <property type="evidence" value="ECO:0007669"/>
    <property type="project" value="InterPro"/>
</dbReference>
<dbReference type="PROSITE" id="PS00198">
    <property type="entry name" value="4FE4S_FER_1"/>
    <property type="match status" value="1"/>
</dbReference>
<dbReference type="PANTHER" id="PTHR23418">
    <property type="entry name" value="ACIREDUCTONE DIOXYGENASE"/>
    <property type="match status" value="1"/>
</dbReference>
<protein>
    <submittedName>
        <fullName evidence="8">Uncharacterized protein</fullName>
    </submittedName>
</protein>
<keyword evidence="2 4" id="KW-0863">Zinc-finger</keyword>
<evidence type="ECO:0000313" key="9">
    <source>
        <dbReference type="Proteomes" id="UP001175271"/>
    </source>
</evidence>
<keyword evidence="3" id="KW-0862">Zinc</keyword>
<dbReference type="InterPro" id="IPR036443">
    <property type="entry name" value="Znf_RanBP2_sf"/>
</dbReference>
<dbReference type="GO" id="GO:0006555">
    <property type="term" value="P:methionine metabolic process"/>
    <property type="evidence" value="ECO:0007669"/>
    <property type="project" value="TreeGrafter"/>
</dbReference>
<dbReference type="PROSITE" id="PS50199">
    <property type="entry name" value="ZF_RANBP2_2"/>
    <property type="match status" value="1"/>
</dbReference>
<feature type="domain" description="RanBP2-type" evidence="6">
    <location>
        <begin position="251"/>
        <end position="285"/>
    </location>
</feature>
<dbReference type="EMBL" id="JAUCMV010000005">
    <property type="protein sequence ID" value="KAK0394741.1"/>
    <property type="molecule type" value="Genomic_DNA"/>
</dbReference>
<evidence type="ECO:0000256" key="1">
    <source>
        <dbReference type="ARBA" id="ARBA00022723"/>
    </source>
</evidence>
<evidence type="ECO:0000256" key="5">
    <source>
        <dbReference type="SAM" id="Phobius"/>
    </source>
</evidence>
<dbReference type="SUPFAM" id="SSF51182">
    <property type="entry name" value="RmlC-like cupins"/>
    <property type="match status" value="1"/>
</dbReference>
<keyword evidence="5" id="KW-0812">Transmembrane</keyword>
<evidence type="ECO:0000313" key="8">
    <source>
        <dbReference type="EMBL" id="KAK0394741.1"/>
    </source>
</evidence>
<evidence type="ECO:0000256" key="4">
    <source>
        <dbReference type="PROSITE-ProRule" id="PRU00322"/>
    </source>
</evidence>
<proteinExistence type="predicted"/>
<evidence type="ECO:0000259" key="7">
    <source>
        <dbReference type="PROSITE" id="PS51379"/>
    </source>
</evidence>
<dbReference type="InterPro" id="IPR017900">
    <property type="entry name" value="4Fe4S_Fe_S_CS"/>
</dbReference>